<dbReference type="Gene3D" id="1.20.1600.10">
    <property type="entry name" value="Outer membrane efflux proteins (OEP)"/>
    <property type="match status" value="1"/>
</dbReference>
<dbReference type="GO" id="GO:0015562">
    <property type="term" value="F:efflux transmembrane transporter activity"/>
    <property type="evidence" value="ECO:0007669"/>
    <property type="project" value="InterPro"/>
</dbReference>
<keyword evidence="10" id="KW-1185">Reference proteome</keyword>
<dbReference type="EMBL" id="FOIR01000002">
    <property type="protein sequence ID" value="SEW22722.1"/>
    <property type="molecule type" value="Genomic_DNA"/>
</dbReference>
<keyword evidence="8" id="KW-0732">Signal</keyword>
<dbReference type="AlphaFoldDB" id="A0A1I0Q7C1"/>
<dbReference type="STRING" id="1267423.SAMN05216290_2073"/>
<keyword evidence="6" id="KW-0472">Membrane</keyword>
<gene>
    <name evidence="9" type="ORF">SAMN05216290_2073</name>
</gene>
<proteinExistence type="inferred from homology"/>
<evidence type="ECO:0000313" key="10">
    <source>
        <dbReference type="Proteomes" id="UP000199437"/>
    </source>
</evidence>
<evidence type="ECO:0000256" key="7">
    <source>
        <dbReference type="ARBA" id="ARBA00023237"/>
    </source>
</evidence>
<dbReference type="GO" id="GO:0009279">
    <property type="term" value="C:cell outer membrane"/>
    <property type="evidence" value="ECO:0007669"/>
    <property type="project" value="UniProtKB-SubCell"/>
</dbReference>
<dbReference type="PANTHER" id="PTHR30026">
    <property type="entry name" value="OUTER MEMBRANE PROTEIN TOLC"/>
    <property type="match status" value="1"/>
</dbReference>
<evidence type="ECO:0000313" key="9">
    <source>
        <dbReference type="EMBL" id="SEW22722.1"/>
    </source>
</evidence>
<dbReference type="InterPro" id="IPR003423">
    <property type="entry name" value="OMP_efflux"/>
</dbReference>
<evidence type="ECO:0000256" key="3">
    <source>
        <dbReference type="ARBA" id="ARBA00022448"/>
    </source>
</evidence>
<dbReference type="GeneID" id="99986786"/>
<dbReference type="GO" id="GO:1990281">
    <property type="term" value="C:efflux pump complex"/>
    <property type="evidence" value="ECO:0007669"/>
    <property type="project" value="TreeGrafter"/>
</dbReference>
<organism evidence="9 10">
    <name type="scientific">Roseivirga pacifica</name>
    <dbReference type="NCBI Taxonomy" id="1267423"/>
    <lineage>
        <taxon>Bacteria</taxon>
        <taxon>Pseudomonadati</taxon>
        <taxon>Bacteroidota</taxon>
        <taxon>Cytophagia</taxon>
        <taxon>Cytophagales</taxon>
        <taxon>Roseivirgaceae</taxon>
        <taxon>Roseivirga</taxon>
    </lineage>
</organism>
<keyword evidence="3" id="KW-0813">Transport</keyword>
<feature type="chain" id="PRO_5011435116" evidence="8">
    <location>
        <begin position="20"/>
        <end position="240"/>
    </location>
</feature>
<feature type="signal peptide" evidence="8">
    <location>
        <begin position="1"/>
        <end position="19"/>
    </location>
</feature>
<evidence type="ECO:0000256" key="5">
    <source>
        <dbReference type="ARBA" id="ARBA00022692"/>
    </source>
</evidence>
<comment type="subcellular location">
    <subcellularLocation>
        <location evidence="1">Cell outer membrane</location>
    </subcellularLocation>
</comment>
<comment type="similarity">
    <text evidence="2">Belongs to the outer membrane factor (OMF) (TC 1.B.17) family.</text>
</comment>
<name>A0A1I0Q7C1_9BACT</name>
<evidence type="ECO:0000256" key="4">
    <source>
        <dbReference type="ARBA" id="ARBA00022452"/>
    </source>
</evidence>
<dbReference type="InterPro" id="IPR051906">
    <property type="entry name" value="TolC-like"/>
</dbReference>
<evidence type="ECO:0000256" key="1">
    <source>
        <dbReference type="ARBA" id="ARBA00004442"/>
    </source>
</evidence>
<dbReference type="SUPFAM" id="SSF56954">
    <property type="entry name" value="Outer membrane efflux proteins (OEP)"/>
    <property type="match status" value="1"/>
</dbReference>
<dbReference type="Proteomes" id="UP000199437">
    <property type="component" value="Unassembled WGS sequence"/>
</dbReference>
<dbReference type="GO" id="GO:0015288">
    <property type="term" value="F:porin activity"/>
    <property type="evidence" value="ECO:0007669"/>
    <property type="project" value="TreeGrafter"/>
</dbReference>
<evidence type="ECO:0000256" key="8">
    <source>
        <dbReference type="SAM" id="SignalP"/>
    </source>
</evidence>
<dbReference type="Pfam" id="PF02321">
    <property type="entry name" value="OEP"/>
    <property type="match status" value="1"/>
</dbReference>
<dbReference type="RefSeq" id="WP_090258510.1">
    <property type="nucleotide sequence ID" value="NZ_FOIR01000002.1"/>
</dbReference>
<reference evidence="10" key="1">
    <citation type="submission" date="2016-10" db="EMBL/GenBank/DDBJ databases">
        <authorList>
            <person name="Varghese N."/>
            <person name="Submissions S."/>
        </authorList>
    </citation>
    <scope>NUCLEOTIDE SEQUENCE [LARGE SCALE GENOMIC DNA]</scope>
    <source>
        <strain evidence="10">CGMCC 1.12402</strain>
    </source>
</reference>
<keyword evidence="7" id="KW-0998">Cell outer membrane</keyword>
<protein>
    <submittedName>
        <fullName evidence="9">Outer membrane efflux protein</fullName>
    </submittedName>
</protein>
<dbReference type="OrthoDB" id="823635at2"/>
<sequence length="240" mass="27252">MKKVIYLLALLLVQLTAVGQTEQDFSALTIEQVKPIGELISLAVTRSPMLNALANDQARTEEEINITKKNWMQHLAFTAGVGYGTGITSDQLTGSNNADSRLTYTTRQNMYYNIGVNIRLPFTEVATRKSELKIKKLEVERIDYMKQEQKDLIREEVILRYKSLQFALASIELQNEVVETNDIALQVAESYFKAGKLPVEQYRMAVDASYSAKLELEKSKSEAWYAYRALKELVGQNILK</sequence>
<dbReference type="PANTHER" id="PTHR30026:SF20">
    <property type="entry name" value="OUTER MEMBRANE PROTEIN TOLC"/>
    <property type="match status" value="1"/>
</dbReference>
<evidence type="ECO:0000256" key="6">
    <source>
        <dbReference type="ARBA" id="ARBA00023136"/>
    </source>
</evidence>
<keyword evidence="5" id="KW-0812">Transmembrane</keyword>
<keyword evidence="4" id="KW-1134">Transmembrane beta strand</keyword>
<evidence type="ECO:0000256" key="2">
    <source>
        <dbReference type="ARBA" id="ARBA00007613"/>
    </source>
</evidence>
<accession>A0A1I0Q7C1</accession>